<comment type="subcellular location">
    <subcellularLocation>
        <location evidence="1 9">Cell inner membrane</location>
        <topology evidence="1 9">Multi-pass membrane protein</topology>
    </subcellularLocation>
</comment>
<feature type="transmembrane region" description="Helical" evidence="9">
    <location>
        <begin position="41"/>
        <end position="63"/>
    </location>
</feature>
<keyword evidence="2 9" id="KW-0813">Transport</keyword>
<dbReference type="Pfam" id="PF04290">
    <property type="entry name" value="DctQ"/>
    <property type="match status" value="1"/>
</dbReference>
<protein>
    <recommendedName>
        <fullName evidence="9">TRAP transporter small permease protein</fullName>
    </recommendedName>
</protein>
<proteinExistence type="inferred from homology"/>
<keyword evidence="12" id="KW-1185">Reference proteome</keyword>
<name>A0ABX1TL93_9GAMM</name>
<keyword evidence="7 9" id="KW-0472">Membrane</keyword>
<feature type="domain" description="Tripartite ATP-independent periplasmic transporters DctQ component" evidence="10">
    <location>
        <begin position="21"/>
        <end position="151"/>
    </location>
</feature>
<dbReference type="InterPro" id="IPR007387">
    <property type="entry name" value="TRAP_DctQ"/>
</dbReference>
<dbReference type="EMBL" id="SPMZ01000040">
    <property type="protein sequence ID" value="NMQ20170.1"/>
    <property type="molecule type" value="Genomic_DNA"/>
</dbReference>
<feature type="transmembrane region" description="Helical" evidence="9">
    <location>
        <begin position="126"/>
        <end position="144"/>
    </location>
</feature>
<keyword evidence="6 9" id="KW-1133">Transmembrane helix</keyword>
<evidence type="ECO:0000256" key="2">
    <source>
        <dbReference type="ARBA" id="ARBA00022448"/>
    </source>
</evidence>
<evidence type="ECO:0000256" key="6">
    <source>
        <dbReference type="ARBA" id="ARBA00022989"/>
    </source>
</evidence>
<dbReference type="PANTHER" id="PTHR35011:SF2">
    <property type="entry name" value="2,3-DIKETO-L-GULONATE TRAP TRANSPORTER SMALL PERMEASE PROTEIN YIAM"/>
    <property type="match status" value="1"/>
</dbReference>
<dbReference type="RefSeq" id="WP_169249433.1">
    <property type="nucleotide sequence ID" value="NZ_SPMZ01000040.1"/>
</dbReference>
<evidence type="ECO:0000313" key="11">
    <source>
        <dbReference type="EMBL" id="NMQ20170.1"/>
    </source>
</evidence>
<sequence length="195" mass="21782">MFARIVHHLEEGFIALLLALMVTISFVQVINRYVLGTGFTWALELVTYLFAWLVLFGVSYGIRTGAHIGIDVLVRQFPHKLRRIIGLLGVLACCAYCIIMLVGSVGYVYKLYDLGIEAQDLPVPRWIPFIMLPIGLFLALLRLLQVGWRTLLGQQEGLQLADEAREAIESVEGVEVVEAVEILHPADPARQEKAP</sequence>
<dbReference type="InterPro" id="IPR055348">
    <property type="entry name" value="DctQ"/>
</dbReference>
<feature type="transmembrane region" description="Helical" evidence="9">
    <location>
        <begin position="84"/>
        <end position="106"/>
    </location>
</feature>
<evidence type="ECO:0000256" key="8">
    <source>
        <dbReference type="ARBA" id="ARBA00038436"/>
    </source>
</evidence>
<evidence type="ECO:0000256" key="3">
    <source>
        <dbReference type="ARBA" id="ARBA00022475"/>
    </source>
</evidence>
<comment type="caution">
    <text evidence="11">The sequence shown here is derived from an EMBL/GenBank/DDBJ whole genome shotgun (WGS) entry which is preliminary data.</text>
</comment>
<comment type="function">
    <text evidence="9">Part of the tripartite ATP-independent periplasmic (TRAP) transport system.</text>
</comment>
<accession>A0ABX1TL93</accession>
<gene>
    <name evidence="11" type="ORF">E4P82_13755</name>
</gene>
<organism evidence="11 12">
    <name type="scientific">Candidatus Competibacter phosphatis</name>
    <dbReference type="NCBI Taxonomy" id="221280"/>
    <lineage>
        <taxon>Bacteria</taxon>
        <taxon>Pseudomonadati</taxon>
        <taxon>Pseudomonadota</taxon>
        <taxon>Gammaproteobacteria</taxon>
        <taxon>Candidatus Competibacteraceae</taxon>
        <taxon>Candidatus Competibacter</taxon>
    </lineage>
</organism>
<dbReference type="PANTHER" id="PTHR35011">
    <property type="entry name" value="2,3-DIKETO-L-GULONATE TRAP TRANSPORTER SMALL PERMEASE PROTEIN YIAM"/>
    <property type="match status" value="1"/>
</dbReference>
<evidence type="ECO:0000256" key="5">
    <source>
        <dbReference type="ARBA" id="ARBA00022692"/>
    </source>
</evidence>
<comment type="subunit">
    <text evidence="9">The complex comprises the extracytoplasmic solute receptor protein and the two transmembrane proteins.</text>
</comment>
<evidence type="ECO:0000256" key="4">
    <source>
        <dbReference type="ARBA" id="ARBA00022519"/>
    </source>
</evidence>
<reference evidence="11 12" key="1">
    <citation type="submission" date="2019-03" db="EMBL/GenBank/DDBJ databases">
        <title>Metabolic reconstructions from genomes of highly enriched 'Candidatus Accumulibacter' and 'Candidatus Competibacter' bioreactor populations.</title>
        <authorList>
            <person name="Annavajhala M.K."/>
            <person name="Welles L."/>
            <person name="Abbas B."/>
            <person name="Sorokin D."/>
            <person name="Park H."/>
            <person name="Van Loosdrecht M."/>
            <person name="Chandran K."/>
        </authorList>
    </citation>
    <scope>NUCLEOTIDE SEQUENCE [LARGE SCALE GENOMIC DNA]</scope>
    <source>
        <strain evidence="11 12">SBR_G</strain>
    </source>
</reference>
<evidence type="ECO:0000256" key="1">
    <source>
        <dbReference type="ARBA" id="ARBA00004429"/>
    </source>
</evidence>
<feature type="transmembrane region" description="Helical" evidence="9">
    <location>
        <begin position="12"/>
        <end position="35"/>
    </location>
</feature>
<keyword evidence="4 9" id="KW-0997">Cell inner membrane</keyword>
<evidence type="ECO:0000313" key="12">
    <source>
        <dbReference type="Proteomes" id="UP000760480"/>
    </source>
</evidence>
<keyword evidence="5 9" id="KW-0812">Transmembrane</keyword>
<keyword evidence="3" id="KW-1003">Cell membrane</keyword>
<evidence type="ECO:0000259" key="10">
    <source>
        <dbReference type="Pfam" id="PF04290"/>
    </source>
</evidence>
<evidence type="ECO:0000256" key="9">
    <source>
        <dbReference type="RuleBase" id="RU369079"/>
    </source>
</evidence>
<comment type="similarity">
    <text evidence="8 9">Belongs to the TRAP transporter small permease family.</text>
</comment>
<evidence type="ECO:0000256" key="7">
    <source>
        <dbReference type="ARBA" id="ARBA00023136"/>
    </source>
</evidence>
<dbReference type="Proteomes" id="UP000760480">
    <property type="component" value="Unassembled WGS sequence"/>
</dbReference>